<comment type="caution">
    <text evidence="3">The sequence shown here is derived from an EMBL/GenBank/DDBJ whole genome shotgun (WGS) entry which is preliminary data.</text>
</comment>
<feature type="compositionally biased region" description="Low complexity" evidence="1">
    <location>
        <begin position="58"/>
        <end position="67"/>
    </location>
</feature>
<dbReference type="PANTHER" id="PTHR21054:SF2">
    <property type="entry name" value="MIP04191P"/>
    <property type="match status" value="1"/>
</dbReference>
<evidence type="ECO:0000256" key="1">
    <source>
        <dbReference type="SAM" id="MobiDB-lite"/>
    </source>
</evidence>
<dbReference type="EMBL" id="FJUW01000006">
    <property type="protein sequence ID" value="CZS92621.1"/>
    <property type="molecule type" value="Genomic_DNA"/>
</dbReference>
<dbReference type="PANTHER" id="PTHR21054">
    <property type="entry name" value="ZINC METALLOPROTEINASE-RELATED"/>
    <property type="match status" value="1"/>
</dbReference>
<dbReference type="PROSITE" id="PS51752">
    <property type="entry name" value="JACALIN_LECTIN"/>
    <property type="match status" value="1"/>
</dbReference>
<proteinExistence type="predicted"/>
<gene>
    <name evidence="3" type="ORF">RCO7_11651</name>
</gene>
<dbReference type="FunCoup" id="A0A1E1K3N7">
    <property type="interactions" value="47"/>
</dbReference>
<evidence type="ECO:0000259" key="2">
    <source>
        <dbReference type="PROSITE" id="PS51752"/>
    </source>
</evidence>
<keyword evidence="3" id="KW-0378">Hydrolase</keyword>
<keyword evidence="3" id="KW-0482">Metalloprotease</keyword>
<dbReference type="InterPro" id="IPR021917">
    <property type="entry name" value="Unchr_Zn-peptidase-like"/>
</dbReference>
<feature type="region of interest" description="Disordered" evidence="1">
    <location>
        <begin position="1"/>
        <end position="84"/>
    </location>
</feature>
<feature type="domain" description="Jacalin-type lectin" evidence="2">
    <location>
        <begin position="633"/>
        <end position="776"/>
    </location>
</feature>
<dbReference type="SUPFAM" id="SSF51101">
    <property type="entry name" value="Mannose-binding lectins"/>
    <property type="match status" value="1"/>
</dbReference>
<dbReference type="AlphaFoldDB" id="A0A1E1K3N7"/>
<name>A0A1E1K3N7_9HELO</name>
<keyword evidence="4" id="KW-1185">Reference proteome</keyword>
<protein>
    <submittedName>
        <fullName evidence="3">Related to zinc metalloproteinase</fullName>
    </submittedName>
</protein>
<dbReference type="InParanoid" id="A0A1E1K3N7"/>
<keyword evidence="3" id="KW-0645">Protease</keyword>
<dbReference type="Pfam" id="PF01419">
    <property type="entry name" value="Jacalin"/>
    <property type="match status" value="1"/>
</dbReference>
<sequence length="776" mass="84432">MAPSFLKDLKRRSKASFRTEKSTDGSSSNETNTSTPSTSTLNSGGGHEGISTTPTPPLTSSNSASNLQGLDNTVPPPLPSRPTVSIASKRYSTAGSVSGMSGLGSPSQNCTLPSSPYAPRILNVADNAWVYQKVLSVYGTIADPALQALEGCITVKRVDDGFPATDWPVCESHFKVLVYLLPGPNKLIFNFTSPKLANNNLGNPIHSSHLTIHMIPPLASPPLQLVVLMGQDSPGTFDSVPARIEREDNSLETAIKKFRMSAYLWQAFTAEQMYRNKLGRRVFRFEEEWTNGTASYRDKGAGTMRSEAKVHVVRCSKTVAELRDLDLAQQNPNAKHSGDLFSIALQAVKGYFNPLPGQKQYVSVLLLDAHWDKSHNMITGHAALGGGSGEIQLAVFGSQALSSYPSHIEEIVPAFSDCTPTDTDWVANDCNESGSSWEAANIGIGAHMHETGHLFGCPHQTSGIMLRDYVTLNRSFVTRECYSTRTKSKGGLVLADQECSWHRLDLLRFRAHPAFAIPGDTPRHVDDSVQAWPVDNGIVMVTASSGIAYIEMFLDGEELCNHWQEFGEGPNSVIQRQKELTEPELRARLPEDRRKAKLRLSIKSVAGGSHEINDFGLLASKASRVKLPNGQFAFKSSKSGLSQMNGSKPDQVVLNSAVNQPTLLTQVKFYHGFALDGVEFCYEDSTTQLFGKRGGSCSDFNLDTRKGEYITGFYLRSGFWIDGLAIMTSLGRKSAVYGNATGGSGHTLMPPRGYTLVGVYGSVADWVDGFGIIISR</sequence>
<dbReference type="Pfam" id="PF12044">
    <property type="entry name" value="Metallopep"/>
    <property type="match status" value="1"/>
</dbReference>
<dbReference type="GO" id="GO:0005737">
    <property type="term" value="C:cytoplasm"/>
    <property type="evidence" value="ECO:0007669"/>
    <property type="project" value="TreeGrafter"/>
</dbReference>
<accession>A0A1E1K3N7</accession>
<dbReference type="InterPro" id="IPR053002">
    <property type="entry name" value="Metalloproteinase_M10B"/>
</dbReference>
<dbReference type="Proteomes" id="UP000178129">
    <property type="component" value="Unassembled WGS sequence"/>
</dbReference>
<dbReference type="InterPro" id="IPR036404">
    <property type="entry name" value="Jacalin-like_lectin_dom_sf"/>
</dbReference>
<organism evidence="3 4">
    <name type="scientific">Rhynchosporium graminicola</name>
    <dbReference type="NCBI Taxonomy" id="2792576"/>
    <lineage>
        <taxon>Eukaryota</taxon>
        <taxon>Fungi</taxon>
        <taxon>Dikarya</taxon>
        <taxon>Ascomycota</taxon>
        <taxon>Pezizomycotina</taxon>
        <taxon>Leotiomycetes</taxon>
        <taxon>Helotiales</taxon>
        <taxon>Ploettnerulaceae</taxon>
        <taxon>Rhynchosporium</taxon>
    </lineage>
</organism>
<dbReference type="GO" id="GO:0008237">
    <property type="term" value="F:metallopeptidase activity"/>
    <property type="evidence" value="ECO:0007669"/>
    <property type="project" value="UniProtKB-KW"/>
</dbReference>
<dbReference type="Gene3D" id="2.100.10.30">
    <property type="entry name" value="Jacalin-like lectin domain"/>
    <property type="match status" value="1"/>
</dbReference>
<dbReference type="InterPro" id="IPR001229">
    <property type="entry name" value="Jacalin-like_lectin_dom"/>
</dbReference>
<feature type="compositionally biased region" description="Low complexity" evidence="1">
    <location>
        <begin position="24"/>
        <end position="42"/>
    </location>
</feature>
<reference evidence="4" key="1">
    <citation type="submission" date="2016-03" db="EMBL/GenBank/DDBJ databases">
        <authorList>
            <person name="Ploux O."/>
        </authorList>
    </citation>
    <scope>NUCLEOTIDE SEQUENCE [LARGE SCALE GENOMIC DNA]</scope>
    <source>
        <strain evidence="4">UK7</strain>
    </source>
</reference>
<evidence type="ECO:0000313" key="3">
    <source>
        <dbReference type="EMBL" id="CZS92621.1"/>
    </source>
</evidence>
<evidence type="ECO:0000313" key="4">
    <source>
        <dbReference type="Proteomes" id="UP000178129"/>
    </source>
</evidence>